<keyword evidence="2" id="KW-0472">Membrane</keyword>
<accession>A0A8J3AHG8</accession>
<dbReference type="RefSeq" id="WP_188354927.1">
    <property type="nucleotide sequence ID" value="NZ_BMDH01000001.1"/>
</dbReference>
<dbReference type="EMBL" id="BMDH01000001">
    <property type="protein sequence ID" value="GGI13874.1"/>
    <property type="molecule type" value="Genomic_DNA"/>
</dbReference>
<proteinExistence type="predicted"/>
<dbReference type="AlphaFoldDB" id="A0A8J3AHG8"/>
<keyword evidence="2" id="KW-1133">Transmembrane helix</keyword>
<organism evidence="3 4">
    <name type="scientific">Galliscardovia ingluviei</name>
    <dbReference type="NCBI Taxonomy" id="1769422"/>
    <lineage>
        <taxon>Bacteria</taxon>
        <taxon>Bacillati</taxon>
        <taxon>Actinomycetota</taxon>
        <taxon>Actinomycetes</taxon>
        <taxon>Bifidobacteriales</taxon>
        <taxon>Bifidobacteriaceae</taxon>
        <taxon>Galliscardovia</taxon>
    </lineage>
</organism>
<evidence type="ECO:0000313" key="4">
    <source>
        <dbReference type="Proteomes" id="UP000619536"/>
    </source>
</evidence>
<feature type="transmembrane region" description="Helical" evidence="2">
    <location>
        <begin position="121"/>
        <end position="141"/>
    </location>
</feature>
<dbReference type="Proteomes" id="UP000619536">
    <property type="component" value="Unassembled WGS sequence"/>
</dbReference>
<protein>
    <submittedName>
        <fullName evidence="3">Uncharacterized protein</fullName>
    </submittedName>
</protein>
<name>A0A8J3AHG8_9BIFI</name>
<sequence>MAIKQGNKLTEVSGENSTLTSNAGEPQTKVSESKTINEQEAPSSIREDTVWTLMWRAIHQSVLFLGIFAILSLIGSYMFVGLSGVSAALMAIVTVVLFCLSNPVLVAVLSRLHLRPAAYMTWFMLGWIIKIAIVVVVLLLAQQIPGINLKLCGILIIVGAAIVLAAETHTALNSRVPYVRPEEVHQSAHSDTM</sequence>
<evidence type="ECO:0000256" key="1">
    <source>
        <dbReference type="SAM" id="MobiDB-lite"/>
    </source>
</evidence>
<evidence type="ECO:0000256" key="2">
    <source>
        <dbReference type="SAM" id="Phobius"/>
    </source>
</evidence>
<reference evidence="3" key="2">
    <citation type="submission" date="2020-09" db="EMBL/GenBank/DDBJ databases">
        <authorList>
            <person name="Sun Q."/>
            <person name="Sedlacek I."/>
        </authorList>
    </citation>
    <scope>NUCLEOTIDE SEQUENCE</scope>
    <source>
        <strain evidence="3">CCM 8606</strain>
    </source>
</reference>
<feature type="transmembrane region" description="Helical" evidence="2">
    <location>
        <begin position="62"/>
        <end position="80"/>
    </location>
</feature>
<keyword evidence="4" id="KW-1185">Reference proteome</keyword>
<feature type="transmembrane region" description="Helical" evidence="2">
    <location>
        <begin position="86"/>
        <end position="109"/>
    </location>
</feature>
<keyword evidence="2" id="KW-0812">Transmembrane</keyword>
<feature type="transmembrane region" description="Helical" evidence="2">
    <location>
        <begin position="147"/>
        <end position="166"/>
    </location>
</feature>
<feature type="region of interest" description="Disordered" evidence="1">
    <location>
        <begin position="1"/>
        <end position="41"/>
    </location>
</feature>
<reference evidence="3" key="1">
    <citation type="journal article" date="2014" name="Int. J. Syst. Evol. Microbiol.">
        <title>Complete genome sequence of Corynebacterium casei LMG S-19264T (=DSM 44701T), isolated from a smear-ripened cheese.</title>
        <authorList>
            <consortium name="US DOE Joint Genome Institute (JGI-PGF)"/>
            <person name="Walter F."/>
            <person name="Albersmeier A."/>
            <person name="Kalinowski J."/>
            <person name="Ruckert C."/>
        </authorList>
    </citation>
    <scope>NUCLEOTIDE SEQUENCE</scope>
    <source>
        <strain evidence="3">CCM 8606</strain>
    </source>
</reference>
<evidence type="ECO:0000313" key="3">
    <source>
        <dbReference type="EMBL" id="GGI13874.1"/>
    </source>
</evidence>
<feature type="compositionally biased region" description="Polar residues" evidence="1">
    <location>
        <begin position="7"/>
        <end position="30"/>
    </location>
</feature>
<gene>
    <name evidence="3" type="ORF">GCM10007377_08140</name>
</gene>
<comment type="caution">
    <text evidence="3">The sequence shown here is derived from an EMBL/GenBank/DDBJ whole genome shotgun (WGS) entry which is preliminary data.</text>
</comment>